<dbReference type="InterPro" id="IPR007418">
    <property type="entry name" value="DUF474"/>
</dbReference>
<evidence type="ECO:0000313" key="2">
    <source>
        <dbReference type="EMBL" id="QRQ82900.1"/>
    </source>
</evidence>
<accession>A0A892ZKB3</accession>
<keyword evidence="1" id="KW-0472">Membrane</keyword>
<protein>
    <submittedName>
        <fullName evidence="2">Uncharacterized protein</fullName>
    </submittedName>
</protein>
<name>A0A892ZKB3_9NEIS</name>
<feature type="transmembrane region" description="Helical" evidence="1">
    <location>
        <begin position="125"/>
        <end position="147"/>
    </location>
</feature>
<keyword evidence="1" id="KW-0812">Transmembrane</keyword>
<proteinExistence type="predicted"/>
<dbReference type="RefSeq" id="WP_230340196.1">
    <property type="nucleotide sequence ID" value="NZ_CP069798.1"/>
</dbReference>
<dbReference type="EMBL" id="CP069798">
    <property type="protein sequence ID" value="QRQ82900.1"/>
    <property type="molecule type" value="Genomic_DNA"/>
</dbReference>
<dbReference type="KEGG" id="ptes:JQU52_05875"/>
<gene>
    <name evidence="2" type="ORF">JQU52_05875</name>
</gene>
<sequence length="148" mass="16238">MSHSYPWAHIVHLFCAIIFAGGVFFEMLVLSALHGQAVDKAARKQAEAAVSRRARKVMPWVVALLFISGLLMAHRYAALLAQPLASAFGLQLSLKIVLAASVLGHFVVAVTKMRRGTLTVAWSRYIHVAVLVQIILIVLLAKTMFYLA</sequence>
<keyword evidence="3" id="KW-1185">Reference proteome</keyword>
<reference evidence="2" key="1">
    <citation type="submission" date="2021-02" db="EMBL/GenBank/DDBJ databases">
        <title>Neisseriaceae sp. 26B isolated from the cloaca of a Common Toad-headed Turtle (Mesoclemmys nasuta).</title>
        <authorList>
            <person name="Spergser J."/>
            <person name="Busse H.-J."/>
        </authorList>
    </citation>
    <scope>NUCLEOTIDE SEQUENCE</scope>
    <source>
        <strain evidence="2">26B</strain>
    </source>
</reference>
<dbReference type="Proteomes" id="UP000653156">
    <property type="component" value="Chromosome"/>
</dbReference>
<feature type="transmembrane region" description="Helical" evidence="1">
    <location>
        <begin position="57"/>
        <end position="76"/>
    </location>
</feature>
<dbReference type="AlphaFoldDB" id="A0A892ZKB3"/>
<feature type="transmembrane region" description="Helical" evidence="1">
    <location>
        <begin position="6"/>
        <end position="33"/>
    </location>
</feature>
<feature type="transmembrane region" description="Helical" evidence="1">
    <location>
        <begin position="96"/>
        <end position="113"/>
    </location>
</feature>
<organism evidence="2 3">
    <name type="scientific">Paralysiella testudinis</name>
    <dbReference type="NCBI Taxonomy" id="2809020"/>
    <lineage>
        <taxon>Bacteria</taxon>
        <taxon>Pseudomonadati</taxon>
        <taxon>Pseudomonadota</taxon>
        <taxon>Betaproteobacteria</taxon>
        <taxon>Neisseriales</taxon>
        <taxon>Neisseriaceae</taxon>
        <taxon>Paralysiella</taxon>
    </lineage>
</organism>
<evidence type="ECO:0000256" key="1">
    <source>
        <dbReference type="SAM" id="Phobius"/>
    </source>
</evidence>
<evidence type="ECO:0000313" key="3">
    <source>
        <dbReference type="Proteomes" id="UP000653156"/>
    </source>
</evidence>
<keyword evidence="1" id="KW-1133">Transmembrane helix</keyword>
<dbReference type="PIRSF" id="PIRSF015875">
    <property type="entry name" value="UCP015875"/>
    <property type="match status" value="1"/>
</dbReference>